<dbReference type="InterPro" id="IPR018062">
    <property type="entry name" value="HTH_AraC-typ_CS"/>
</dbReference>
<organism evidence="7 8">
    <name type="scientific">Cohnella nanjingensis</name>
    <dbReference type="NCBI Taxonomy" id="1387779"/>
    <lineage>
        <taxon>Bacteria</taxon>
        <taxon>Bacillati</taxon>
        <taxon>Bacillota</taxon>
        <taxon>Bacilli</taxon>
        <taxon>Bacillales</taxon>
        <taxon>Paenibacillaceae</taxon>
        <taxon>Cohnella</taxon>
    </lineage>
</organism>
<dbReference type="PANTHER" id="PTHR46796">
    <property type="entry name" value="HTH-TYPE TRANSCRIPTIONAL ACTIVATOR RHAS-RELATED"/>
    <property type="match status" value="1"/>
</dbReference>
<keyword evidence="8" id="KW-1185">Reference proteome</keyword>
<sequence length="291" mass="32975">MHRQLSIRESVEFSLFHVEKARYESLHLDIVKPYWTVSFVLDGTVETRSPGFDDVALSGDVMIHPPNLPFTETAAGPGVHLWMLVDVKLLPGLHFFQRHPVSRVVRLTDRDAYAAAFESLLDAWDGPHTPLREYRAMSIAIGLLGDILESWMASGSPSRPAFGRRAEDRFLPVVRYMEENLNRKLTREDLARRLHLHPSYFNRQFKTVYGMSPAQMLRGLRLRKAMRMLEDPASTLEGIASACGYGDAAYLSKAFKESMGMTPGDYRRGLFRTKESFASRHPGPSSDENDS</sequence>
<dbReference type="GO" id="GO:0043565">
    <property type="term" value="F:sequence-specific DNA binding"/>
    <property type="evidence" value="ECO:0007669"/>
    <property type="project" value="InterPro"/>
</dbReference>
<accession>A0A7X0RNT8</accession>
<keyword evidence="3" id="KW-0010">Activator</keyword>
<feature type="domain" description="HTH araC/xylS-type" evidence="6">
    <location>
        <begin position="171"/>
        <end position="269"/>
    </location>
</feature>
<dbReference type="InterPro" id="IPR009057">
    <property type="entry name" value="Homeodomain-like_sf"/>
</dbReference>
<dbReference type="GO" id="GO:0003700">
    <property type="term" value="F:DNA-binding transcription factor activity"/>
    <property type="evidence" value="ECO:0007669"/>
    <property type="project" value="InterPro"/>
</dbReference>
<dbReference type="InterPro" id="IPR018060">
    <property type="entry name" value="HTH_AraC"/>
</dbReference>
<dbReference type="EMBL" id="JACJVP010000011">
    <property type="protein sequence ID" value="MBB6670693.1"/>
    <property type="molecule type" value="Genomic_DNA"/>
</dbReference>
<feature type="region of interest" description="Disordered" evidence="5">
    <location>
        <begin position="272"/>
        <end position="291"/>
    </location>
</feature>
<evidence type="ECO:0000313" key="7">
    <source>
        <dbReference type="EMBL" id="MBB6670693.1"/>
    </source>
</evidence>
<dbReference type="PROSITE" id="PS01124">
    <property type="entry name" value="HTH_ARAC_FAMILY_2"/>
    <property type="match status" value="1"/>
</dbReference>
<evidence type="ECO:0000259" key="6">
    <source>
        <dbReference type="PROSITE" id="PS01124"/>
    </source>
</evidence>
<proteinExistence type="predicted"/>
<dbReference type="InterPro" id="IPR050204">
    <property type="entry name" value="AraC_XylS_family_regulators"/>
</dbReference>
<dbReference type="Pfam" id="PF12833">
    <property type="entry name" value="HTH_18"/>
    <property type="match status" value="1"/>
</dbReference>
<keyword evidence="1" id="KW-0805">Transcription regulation</keyword>
<evidence type="ECO:0000256" key="5">
    <source>
        <dbReference type="SAM" id="MobiDB-lite"/>
    </source>
</evidence>
<evidence type="ECO:0000256" key="2">
    <source>
        <dbReference type="ARBA" id="ARBA00023125"/>
    </source>
</evidence>
<gene>
    <name evidence="7" type="ORF">H7C19_08320</name>
</gene>
<dbReference type="Proteomes" id="UP000547209">
    <property type="component" value="Unassembled WGS sequence"/>
</dbReference>
<dbReference type="RefSeq" id="WP_185142183.1">
    <property type="nucleotide sequence ID" value="NZ_JACJVP010000011.1"/>
</dbReference>
<dbReference type="Gene3D" id="1.10.10.60">
    <property type="entry name" value="Homeodomain-like"/>
    <property type="match status" value="2"/>
</dbReference>
<reference evidence="7 8" key="1">
    <citation type="submission" date="2020-08" db="EMBL/GenBank/DDBJ databases">
        <title>Cohnella phylogeny.</title>
        <authorList>
            <person name="Dunlap C."/>
        </authorList>
    </citation>
    <scope>NUCLEOTIDE SEQUENCE [LARGE SCALE GENOMIC DNA]</scope>
    <source>
        <strain evidence="7 8">DSM 28246</strain>
    </source>
</reference>
<comment type="caution">
    <text evidence="7">The sequence shown here is derived from an EMBL/GenBank/DDBJ whole genome shotgun (WGS) entry which is preliminary data.</text>
</comment>
<evidence type="ECO:0000256" key="4">
    <source>
        <dbReference type="ARBA" id="ARBA00023163"/>
    </source>
</evidence>
<dbReference type="SUPFAM" id="SSF46689">
    <property type="entry name" value="Homeodomain-like"/>
    <property type="match status" value="2"/>
</dbReference>
<name>A0A7X0RNT8_9BACL</name>
<dbReference type="SMART" id="SM00342">
    <property type="entry name" value="HTH_ARAC"/>
    <property type="match status" value="1"/>
</dbReference>
<dbReference type="AlphaFoldDB" id="A0A7X0RNT8"/>
<evidence type="ECO:0000256" key="3">
    <source>
        <dbReference type="ARBA" id="ARBA00023159"/>
    </source>
</evidence>
<dbReference type="SUPFAM" id="SSF51215">
    <property type="entry name" value="Regulatory protein AraC"/>
    <property type="match status" value="1"/>
</dbReference>
<keyword evidence="2" id="KW-0238">DNA-binding</keyword>
<protein>
    <submittedName>
        <fullName evidence="7">Helix-turn-helix transcriptional regulator</fullName>
    </submittedName>
</protein>
<dbReference type="PROSITE" id="PS00041">
    <property type="entry name" value="HTH_ARAC_FAMILY_1"/>
    <property type="match status" value="1"/>
</dbReference>
<dbReference type="InterPro" id="IPR037923">
    <property type="entry name" value="HTH-like"/>
</dbReference>
<keyword evidence="4" id="KW-0804">Transcription</keyword>
<evidence type="ECO:0000313" key="8">
    <source>
        <dbReference type="Proteomes" id="UP000547209"/>
    </source>
</evidence>
<evidence type="ECO:0000256" key="1">
    <source>
        <dbReference type="ARBA" id="ARBA00023015"/>
    </source>
</evidence>